<evidence type="ECO:0000313" key="12">
    <source>
        <dbReference type="EMBL" id="MED6272120.1"/>
    </source>
</evidence>
<feature type="non-terminal residue" evidence="12">
    <location>
        <position position="1"/>
    </location>
</feature>
<evidence type="ECO:0000256" key="5">
    <source>
        <dbReference type="ARBA" id="ARBA00022723"/>
    </source>
</evidence>
<evidence type="ECO:0000256" key="6">
    <source>
        <dbReference type="ARBA" id="ARBA00022964"/>
    </source>
</evidence>
<keyword evidence="13" id="KW-1185">Reference proteome</keyword>
<evidence type="ECO:0000256" key="8">
    <source>
        <dbReference type="ARBA" id="ARBA00023098"/>
    </source>
</evidence>
<dbReference type="InterPro" id="IPR013819">
    <property type="entry name" value="LipOase_C"/>
</dbReference>
<evidence type="ECO:0000256" key="1">
    <source>
        <dbReference type="ARBA" id="ARBA00004496"/>
    </source>
</evidence>
<keyword evidence="5" id="KW-0479">Metal-binding</keyword>
<keyword evidence="4" id="KW-0963">Cytoplasm</keyword>
<evidence type="ECO:0000313" key="13">
    <source>
        <dbReference type="Proteomes" id="UP001352852"/>
    </source>
</evidence>
<reference evidence="12 13" key="1">
    <citation type="submission" date="2021-06" db="EMBL/GenBank/DDBJ databases">
        <authorList>
            <person name="Palmer J.M."/>
        </authorList>
    </citation>
    <scope>NUCLEOTIDE SEQUENCE [LARGE SCALE GENOMIC DNA]</scope>
    <source>
        <strain evidence="12 13">CL_MEX2019</strain>
        <tissue evidence="12">Muscle</tissue>
    </source>
</reference>
<keyword evidence="6" id="KW-0223">Dioxygenase</keyword>
<dbReference type="InterPro" id="IPR001024">
    <property type="entry name" value="PLAT/LH2_dom"/>
</dbReference>
<evidence type="ECO:0000256" key="4">
    <source>
        <dbReference type="ARBA" id="ARBA00022490"/>
    </source>
</evidence>
<dbReference type="InterPro" id="IPR001885">
    <property type="entry name" value="LipOase_mml"/>
</dbReference>
<dbReference type="Pfam" id="PF01477">
    <property type="entry name" value="PLAT"/>
    <property type="match status" value="1"/>
</dbReference>
<evidence type="ECO:0000259" key="11">
    <source>
        <dbReference type="PROSITE" id="PS51393"/>
    </source>
</evidence>
<dbReference type="Proteomes" id="UP001352852">
    <property type="component" value="Unassembled WGS sequence"/>
</dbReference>
<dbReference type="SUPFAM" id="SSF49723">
    <property type="entry name" value="Lipase/lipooxygenase domain (PLAT/LH2 domain)"/>
    <property type="match status" value="1"/>
</dbReference>
<accession>A0ABU7DCA6</accession>
<dbReference type="EMBL" id="JAHUTJ010019757">
    <property type="protein sequence ID" value="MED6272120.1"/>
    <property type="molecule type" value="Genomic_DNA"/>
</dbReference>
<evidence type="ECO:0000256" key="2">
    <source>
        <dbReference type="ARBA" id="ARBA00005189"/>
    </source>
</evidence>
<feature type="domain" description="PLAT" evidence="10">
    <location>
        <begin position="1"/>
        <end position="68"/>
    </location>
</feature>
<comment type="caution">
    <text evidence="9">Lacks conserved residue(s) required for the propagation of feature annotation.</text>
</comment>
<dbReference type="PRINTS" id="PR00467">
    <property type="entry name" value="MAMLPOXGNASE"/>
</dbReference>
<evidence type="ECO:0000256" key="7">
    <source>
        <dbReference type="ARBA" id="ARBA00023002"/>
    </source>
</evidence>
<evidence type="ECO:0000259" key="10">
    <source>
        <dbReference type="PROSITE" id="PS50095"/>
    </source>
</evidence>
<organism evidence="12 13">
    <name type="scientific">Characodon lateralis</name>
    <dbReference type="NCBI Taxonomy" id="208331"/>
    <lineage>
        <taxon>Eukaryota</taxon>
        <taxon>Metazoa</taxon>
        <taxon>Chordata</taxon>
        <taxon>Craniata</taxon>
        <taxon>Vertebrata</taxon>
        <taxon>Euteleostomi</taxon>
        <taxon>Actinopterygii</taxon>
        <taxon>Neopterygii</taxon>
        <taxon>Teleostei</taxon>
        <taxon>Neoteleostei</taxon>
        <taxon>Acanthomorphata</taxon>
        <taxon>Ovalentaria</taxon>
        <taxon>Atherinomorphae</taxon>
        <taxon>Cyprinodontiformes</taxon>
        <taxon>Goodeidae</taxon>
        <taxon>Characodon</taxon>
    </lineage>
</organism>
<protein>
    <submittedName>
        <fullName evidence="12">Uncharacterized protein</fullName>
    </submittedName>
</protein>
<dbReference type="Gene3D" id="1.20.245.10">
    <property type="entry name" value="Lipoxygenase-1, Domain 5"/>
    <property type="match status" value="1"/>
</dbReference>
<comment type="similarity">
    <text evidence="3">Belongs to the lipoxygenase family.</text>
</comment>
<dbReference type="PROSITE" id="PS50095">
    <property type="entry name" value="PLAT"/>
    <property type="match status" value="1"/>
</dbReference>
<keyword evidence="8" id="KW-0443">Lipid metabolism</keyword>
<comment type="subcellular location">
    <subcellularLocation>
        <location evidence="1">Cytoplasm</location>
    </subcellularLocation>
</comment>
<dbReference type="InterPro" id="IPR000907">
    <property type="entry name" value="LipOase"/>
</dbReference>
<sequence length="190" mass="22429">VDQYKVTSNAPLGSLLLVRLEKEKYFVEDNWFCRYVTVEPPDGTKLTFPCYRWLIGNAKVEIREGTAKILVDDSSAQLLQHRKTELEDRQNIFRWVTWAQGIPRCIDAKTEADLPQDVRFDNEKRSDFEHSLHYALLELSLKKLAITFGKSWNDLDDFKRIFWKLRSPIAGEQTYTVINQRKRYLIFIPK</sequence>
<gene>
    <name evidence="12" type="ORF">CHARACLAT_027083</name>
</gene>
<dbReference type="PROSITE" id="PS51393">
    <property type="entry name" value="LIPOXYGENASE_3"/>
    <property type="match status" value="1"/>
</dbReference>
<dbReference type="Gene3D" id="2.60.60.20">
    <property type="entry name" value="PLAT/LH2 domain"/>
    <property type="match status" value="1"/>
</dbReference>
<proteinExistence type="inferred from homology"/>
<dbReference type="InterPro" id="IPR036392">
    <property type="entry name" value="PLAT/LH2_dom_sf"/>
</dbReference>
<dbReference type="PANTHER" id="PTHR11771">
    <property type="entry name" value="LIPOXYGENASE"/>
    <property type="match status" value="1"/>
</dbReference>
<keyword evidence="7" id="KW-0560">Oxidoreductase</keyword>
<comment type="caution">
    <text evidence="12">The sequence shown here is derived from an EMBL/GenBank/DDBJ whole genome shotgun (WGS) entry which is preliminary data.</text>
</comment>
<name>A0ABU7DCA6_9TELE</name>
<evidence type="ECO:0000256" key="3">
    <source>
        <dbReference type="ARBA" id="ARBA00009419"/>
    </source>
</evidence>
<evidence type="ECO:0000256" key="9">
    <source>
        <dbReference type="PROSITE-ProRule" id="PRU00152"/>
    </source>
</evidence>
<feature type="domain" description="Lipoxygenase" evidence="11">
    <location>
        <begin position="68"/>
        <end position="190"/>
    </location>
</feature>
<dbReference type="InterPro" id="IPR036226">
    <property type="entry name" value="LipOase_C_sf"/>
</dbReference>
<dbReference type="SUPFAM" id="SSF48484">
    <property type="entry name" value="Lipoxigenase"/>
    <property type="match status" value="1"/>
</dbReference>
<comment type="pathway">
    <text evidence="2">Lipid metabolism.</text>
</comment>